<feature type="signal peptide" evidence="3">
    <location>
        <begin position="1"/>
        <end position="17"/>
    </location>
</feature>
<dbReference type="GO" id="GO:0000324">
    <property type="term" value="C:fungal-type vacuole"/>
    <property type="evidence" value="ECO:0007669"/>
    <property type="project" value="TreeGrafter"/>
</dbReference>
<dbReference type="Proteomes" id="UP001296104">
    <property type="component" value="Unassembled WGS sequence"/>
</dbReference>
<dbReference type="InterPro" id="IPR001461">
    <property type="entry name" value="Aspartic_peptidase_A1"/>
</dbReference>
<dbReference type="GO" id="GO:0004190">
    <property type="term" value="F:aspartic-type endopeptidase activity"/>
    <property type="evidence" value="ECO:0007669"/>
    <property type="project" value="InterPro"/>
</dbReference>
<protein>
    <submittedName>
        <fullName evidence="5">Aspartic-type endopeptidase</fullName>
    </submittedName>
</protein>
<accession>A0AAI8Z2D1</accession>
<gene>
    <name evidence="5" type="ORF">LECACI_7A006348</name>
</gene>
<feature type="active site" evidence="2">
    <location>
        <position position="123"/>
    </location>
</feature>
<feature type="domain" description="Peptidase A1" evidence="4">
    <location>
        <begin position="107"/>
        <end position="461"/>
    </location>
</feature>
<dbReference type="AlphaFoldDB" id="A0AAI8Z2D1"/>
<evidence type="ECO:0000313" key="6">
    <source>
        <dbReference type="Proteomes" id="UP001296104"/>
    </source>
</evidence>
<dbReference type="InterPro" id="IPR021109">
    <property type="entry name" value="Peptidase_aspartic_dom_sf"/>
</dbReference>
<dbReference type="InterPro" id="IPR034164">
    <property type="entry name" value="Pepsin-like_dom"/>
</dbReference>
<organism evidence="5 6">
    <name type="scientific">Lecanosticta acicola</name>
    <dbReference type="NCBI Taxonomy" id="111012"/>
    <lineage>
        <taxon>Eukaryota</taxon>
        <taxon>Fungi</taxon>
        <taxon>Dikarya</taxon>
        <taxon>Ascomycota</taxon>
        <taxon>Pezizomycotina</taxon>
        <taxon>Dothideomycetes</taxon>
        <taxon>Dothideomycetidae</taxon>
        <taxon>Mycosphaerellales</taxon>
        <taxon>Mycosphaerellaceae</taxon>
        <taxon>Lecanosticta</taxon>
    </lineage>
</organism>
<evidence type="ECO:0000256" key="3">
    <source>
        <dbReference type="SAM" id="SignalP"/>
    </source>
</evidence>
<dbReference type="InterPro" id="IPR033121">
    <property type="entry name" value="PEPTIDASE_A1"/>
</dbReference>
<comment type="similarity">
    <text evidence="1">Belongs to the peptidase A1 family.</text>
</comment>
<evidence type="ECO:0000313" key="5">
    <source>
        <dbReference type="EMBL" id="CAK4031190.1"/>
    </source>
</evidence>
<feature type="active site" evidence="2">
    <location>
        <position position="356"/>
    </location>
</feature>
<reference evidence="5" key="1">
    <citation type="submission" date="2023-11" db="EMBL/GenBank/DDBJ databases">
        <authorList>
            <person name="Alioto T."/>
            <person name="Alioto T."/>
            <person name="Gomez Garrido J."/>
        </authorList>
    </citation>
    <scope>NUCLEOTIDE SEQUENCE</scope>
</reference>
<proteinExistence type="inferred from homology"/>
<keyword evidence="6" id="KW-1185">Reference proteome</keyword>
<keyword evidence="3" id="KW-0732">Signal</keyword>
<comment type="caution">
    <text evidence="5">The sequence shown here is derived from an EMBL/GenBank/DDBJ whole genome shotgun (WGS) entry which is preliminary data.</text>
</comment>
<sequence length="472" mass="50728">MSVIAFLVGLLATITAANDDLQSRSFVTRDDTEFVISRISSGRDTSQVALSDLKITENVVNLTIVSDGVNSLSSKFVQAMRRSGTSRAGGVTAGTTPLENVEGGSVFLAEVVVGGQDFSVVVDTGSSDPWLIVNNYKCYDVQGKPRNQKYCNFGPAYNPSSSTTYRQITDQNFNISYADGETLGGDMGYETFGMAGIQVPNQQFGLVDVAAWYGDGISSGLVGFAYRTLTSNYAGTDSTKDTKGSTLLYNPLFVNMYTNESVDPVFSLAIDRDPNVGGVLAIGGIPDIRISPMWITTPIHAMQVNQTDGTPVYEYYTIYISGYAISNSTSTQFNPYDTQNRLKVPLVANNTNTIVDSGTSLIYVPNNVASSVAEAFNPPATWDGSNMYYYVACNATAPVFGVGITQKVFYVNPEDMIVQIGSNTCVSVVQPNLSGLSILGSAWMKNVLAVFDIGSEQMRFAAREFYSSTASG</sequence>
<dbReference type="PROSITE" id="PS51767">
    <property type="entry name" value="PEPTIDASE_A1"/>
    <property type="match status" value="1"/>
</dbReference>
<feature type="chain" id="PRO_5042565950" evidence="3">
    <location>
        <begin position="18"/>
        <end position="472"/>
    </location>
</feature>
<evidence type="ECO:0000259" key="4">
    <source>
        <dbReference type="PROSITE" id="PS51767"/>
    </source>
</evidence>
<evidence type="ECO:0000256" key="2">
    <source>
        <dbReference type="PIRSR" id="PIRSR601461-1"/>
    </source>
</evidence>
<dbReference type="Gene3D" id="2.40.70.10">
    <property type="entry name" value="Acid Proteases"/>
    <property type="match status" value="2"/>
</dbReference>
<dbReference type="Pfam" id="PF00026">
    <property type="entry name" value="Asp"/>
    <property type="match status" value="1"/>
</dbReference>
<dbReference type="PANTHER" id="PTHR47966">
    <property type="entry name" value="BETA-SITE APP-CLEAVING ENZYME, ISOFORM A-RELATED"/>
    <property type="match status" value="1"/>
</dbReference>
<dbReference type="PRINTS" id="PR00792">
    <property type="entry name" value="PEPSIN"/>
</dbReference>
<dbReference type="GO" id="GO:0006508">
    <property type="term" value="P:proteolysis"/>
    <property type="evidence" value="ECO:0007669"/>
    <property type="project" value="InterPro"/>
</dbReference>
<dbReference type="EMBL" id="CAVMBE010000045">
    <property type="protein sequence ID" value="CAK4031190.1"/>
    <property type="molecule type" value="Genomic_DNA"/>
</dbReference>
<evidence type="ECO:0000256" key="1">
    <source>
        <dbReference type="ARBA" id="ARBA00007447"/>
    </source>
</evidence>
<dbReference type="SUPFAM" id="SSF50630">
    <property type="entry name" value="Acid proteases"/>
    <property type="match status" value="1"/>
</dbReference>
<dbReference type="PANTHER" id="PTHR47966:SF47">
    <property type="entry name" value="ENDOPEPTIDASE, PUTATIVE (AFU_ORTHOLOGUE AFUA_3G01220)-RELATED"/>
    <property type="match status" value="1"/>
</dbReference>
<dbReference type="CDD" id="cd05471">
    <property type="entry name" value="pepsin_like"/>
    <property type="match status" value="1"/>
</dbReference>
<name>A0AAI8Z2D1_9PEZI</name>